<comment type="subcellular location">
    <subcellularLocation>
        <location evidence="1">Membrane</location>
        <topology evidence="1">Multi-pass membrane protein</topology>
    </subcellularLocation>
</comment>
<organism evidence="8 9">
    <name type="scientific">Nephila pilipes</name>
    <name type="common">Giant wood spider</name>
    <name type="synonym">Nephila maculata</name>
    <dbReference type="NCBI Taxonomy" id="299642"/>
    <lineage>
        <taxon>Eukaryota</taxon>
        <taxon>Metazoa</taxon>
        <taxon>Ecdysozoa</taxon>
        <taxon>Arthropoda</taxon>
        <taxon>Chelicerata</taxon>
        <taxon>Arachnida</taxon>
        <taxon>Araneae</taxon>
        <taxon>Araneomorphae</taxon>
        <taxon>Entelegynae</taxon>
        <taxon>Araneoidea</taxon>
        <taxon>Nephilidae</taxon>
        <taxon>Nephila</taxon>
    </lineage>
</organism>
<keyword evidence="4 7" id="KW-1133">Transmembrane helix</keyword>
<dbReference type="GO" id="GO:0071578">
    <property type="term" value="P:zinc ion import across plasma membrane"/>
    <property type="evidence" value="ECO:0007669"/>
    <property type="project" value="TreeGrafter"/>
</dbReference>
<evidence type="ECO:0000256" key="5">
    <source>
        <dbReference type="ARBA" id="ARBA00023136"/>
    </source>
</evidence>
<comment type="similarity">
    <text evidence="2">Belongs to the ZIP transporter (TC 2.A.5) family.</text>
</comment>
<dbReference type="AlphaFoldDB" id="A0A8X6NM03"/>
<evidence type="ECO:0000256" key="7">
    <source>
        <dbReference type="SAM" id="Phobius"/>
    </source>
</evidence>
<evidence type="ECO:0000256" key="6">
    <source>
        <dbReference type="SAM" id="MobiDB-lite"/>
    </source>
</evidence>
<protein>
    <submittedName>
        <fullName evidence="8">Zinc transporter ZIP10</fullName>
    </submittedName>
</protein>
<feature type="transmembrane region" description="Helical" evidence="7">
    <location>
        <begin position="533"/>
        <end position="553"/>
    </location>
</feature>
<feature type="compositionally biased region" description="Polar residues" evidence="6">
    <location>
        <begin position="28"/>
        <end position="48"/>
    </location>
</feature>
<dbReference type="GO" id="GO:0030003">
    <property type="term" value="P:intracellular monoatomic cation homeostasis"/>
    <property type="evidence" value="ECO:0007669"/>
    <property type="project" value="TreeGrafter"/>
</dbReference>
<feature type="transmembrane region" description="Helical" evidence="7">
    <location>
        <begin position="259"/>
        <end position="277"/>
    </location>
</feature>
<feature type="transmembrane region" description="Helical" evidence="7">
    <location>
        <begin position="319"/>
        <end position="340"/>
    </location>
</feature>
<feature type="transmembrane region" description="Helical" evidence="7">
    <location>
        <begin position="231"/>
        <end position="252"/>
    </location>
</feature>
<reference evidence="8" key="1">
    <citation type="submission" date="2020-08" db="EMBL/GenBank/DDBJ databases">
        <title>Multicomponent nature underlies the extraordinary mechanical properties of spider dragline silk.</title>
        <authorList>
            <person name="Kono N."/>
            <person name="Nakamura H."/>
            <person name="Mori M."/>
            <person name="Yoshida Y."/>
            <person name="Ohtoshi R."/>
            <person name="Malay A.D."/>
            <person name="Moran D.A.P."/>
            <person name="Tomita M."/>
            <person name="Numata K."/>
            <person name="Arakawa K."/>
        </authorList>
    </citation>
    <scope>NUCLEOTIDE SEQUENCE</scope>
</reference>
<evidence type="ECO:0000313" key="9">
    <source>
        <dbReference type="Proteomes" id="UP000887013"/>
    </source>
</evidence>
<feature type="region of interest" description="Disordered" evidence="6">
    <location>
        <begin position="22"/>
        <end position="48"/>
    </location>
</feature>
<evidence type="ECO:0000256" key="2">
    <source>
        <dbReference type="ARBA" id="ARBA00006939"/>
    </source>
</evidence>
<comment type="caution">
    <text evidence="8">The sequence shown here is derived from an EMBL/GenBank/DDBJ whole genome shotgun (WGS) entry which is preliminary data.</text>
</comment>
<dbReference type="PANTHER" id="PTHR12191:SF37">
    <property type="entry name" value="ZINC TRANSPORTER FOI"/>
    <property type="match status" value="1"/>
</dbReference>
<evidence type="ECO:0000256" key="3">
    <source>
        <dbReference type="ARBA" id="ARBA00022692"/>
    </source>
</evidence>
<feature type="transmembrane region" description="Helical" evidence="7">
    <location>
        <begin position="559"/>
        <end position="577"/>
    </location>
</feature>
<proteinExistence type="inferred from homology"/>
<keyword evidence="9" id="KW-1185">Reference proteome</keyword>
<dbReference type="GO" id="GO:0140410">
    <property type="term" value="F:monoatomic cation:bicarbonate symporter activity"/>
    <property type="evidence" value="ECO:0007669"/>
    <property type="project" value="TreeGrafter"/>
</dbReference>
<keyword evidence="3 7" id="KW-0812">Transmembrane</keyword>
<name>A0A8X6NM03_NEPPI</name>
<dbReference type="EMBL" id="BMAW01105623">
    <property type="protein sequence ID" value="GFT20093.1"/>
    <property type="molecule type" value="Genomic_DNA"/>
</dbReference>
<evidence type="ECO:0000256" key="1">
    <source>
        <dbReference type="ARBA" id="ARBA00004141"/>
    </source>
</evidence>
<dbReference type="OrthoDB" id="200954at2759"/>
<evidence type="ECO:0000313" key="8">
    <source>
        <dbReference type="EMBL" id="GFT20093.1"/>
    </source>
</evidence>
<feature type="compositionally biased region" description="Basic and acidic residues" evidence="6">
    <location>
        <begin position="126"/>
        <end position="140"/>
    </location>
</feature>
<feature type="transmembrane region" description="Helical" evidence="7">
    <location>
        <begin position="598"/>
        <end position="618"/>
    </location>
</feature>
<dbReference type="InterPro" id="IPR050799">
    <property type="entry name" value="ZIP_Transporter"/>
</dbReference>
<gene>
    <name evidence="8" type="primary">slc39a10</name>
    <name evidence="8" type="ORF">NPIL_97381</name>
</gene>
<keyword evidence="5 7" id="KW-0472">Membrane</keyword>
<dbReference type="InterPro" id="IPR003689">
    <property type="entry name" value="ZIP"/>
</dbReference>
<sequence>MNAYGFRLGHPEDDDGSLIHDTSHHISNKNFTRPNETSTDVRPFNSSNQNDVYTYLTSHLKQTNVSKKLTQLSERSNKNVNIKKRSLDGDFRLPYPIRNSHAGHDHSVQQGSSVRSNGHSHFHSHNSTDEDLHSPIHSESHGVAQPPNGVIHKDDGIQDLAESKASQVDVKNSKEESSNMGESKHDDELYDNPCKDDHGHEHEENDNEEQEPSANYHQHHPSNERHISGTVWLYASLAVVLISLCGLISVAVIPIMQKWFYHTLLQFLVGLAVGSLSGDGLLHLMPHAILDGEKNHDHSKGEHHHRADDHTDPSMEMKAIWKGLATLCGIFLFFVAERLLGALAAYRRQKNEAKISRHPKNMIPVPREDGANNGSVGEKLAQPKKNSYDHIREKDEKETIQMLQSEASPSKKGSTQSIHEIGFHGRSSFSIEPEVTVAYRPDSDSSVIVSEHHGHGHAHSHEIPQSVSAVAWMVIMGDGLHNFCDGLAIGAAFASGEADGISTTVAVFCHELPHELGDFAMLLKTGMKVKQALFYNGLSSVLCFVGMIIGVSLGNVHSATSWVFAGTAGMFLYIALVDMLPELTSPTNNPGPAAMSTLLVQFIGICIGISIMLLIALYEHELHSMMS</sequence>
<feature type="compositionally biased region" description="Basic and acidic residues" evidence="6">
    <location>
        <begin position="171"/>
        <end position="203"/>
    </location>
</feature>
<feature type="region of interest" description="Disordered" evidence="6">
    <location>
        <begin position="90"/>
        <end position="222"/>
    </location>
</feature>
<dbReference type="PANTHER" id="PTHR12191">
    <property type="entry name" value="SOLUTE CARRIER FAMILY 39"/>
    <property type="match status" value="1"/>
</dbReference>
<dbReference type="Proteomes" id="UP000887013">
    <property type="component" value="Unassembled WGS sequence"/>
</dbReference>
<feature type="region of interest" description="Disordered" evidence="6">
    <location>
        <begin position="360"/>
        <end position="392"/>
    </location>
</feature>
<dbReference type="Pfam" id="PF02535">
    <property type="entry name" value="Zip"/>
    <property type="match status" value="1"/>
</dbReference>
<accession>A0A8X6NM03</accession>
<dbReference type="GO" id="GO:0005385">
    <property type="term" value="F:zinc ion transmembrane transporter activity"/>
    <property type="evidence" value="ECO:0007669"/>
    <property type="project" value="TreeGrafter"/>
</dbReference>
<evidence type="ECO:0000256" key="4">
    <source>
        <dbReference type="ARBA" id="ARBA00022989"/>
    </source>
</evidence>
<dbReference type="GO" id="GO:0005886">
    <property type="term" value="C:plasma membrane"/>
    <property type="evidence" value="ECO:0007669"/>
    <property type="project" value="TreeGrafter"/>
</dbReference>